<dbReference type="EMBL" id="JAUJYN010000010">
    <property type="protein sequence ID" value="KAK1262023.1"/>
    <property type="molecule type" value="Genomic_DNA"/>
</dbReference>
<keyword evidence="3" id="KW-1185">Reference proteome</keyword>
<gene>
    <name evidence="2" type="ORF">QJS04_geneDACA021156</name>
</gene>
<reference evidence="2" key="2">
    <citation type="submission" date="2023-06" db="EMBL/GenBank/DDBJ databases">
        <authorList>
            <person name="Ma L."/>
            <person name="Liu K.-W."/>
            <person name="Li Z."/>
            <person name="Hsiao Y.-Y."/>
            <person name="Qi Y."/>
            <person name="Fu T."/>
            <person name="Tang G."/>
            <person name="Zhang D."/>
            <person name="Sun W.-H."/>
            <person name="Liu D.-K."/>
            <person name="Li Y."/>
            <person name="Chen G.-Z."/>
            <person name="Liu X.-D."/>
            <person name="Liao X.-Y."/>
            <person name="Jiang Y.-T."/>
            <person name="Yu X."/>
            <person name="Hao Y."/>
            <person name="Huang J."/>
            <person name="Zhao X.-W."/>
            <person name="Ke S."/>
            <person name="Chen Y.-Y."/>
            <person name="Wu W.-L."/>
            <person name="Hsu J.-L."/>
            <person name="Lin Y.-F."/>
            <person name="Huang M.-D."/>
            <person name="Li C.-Y."/>
            <person name="Huang L."/>
            <person name="Wang Z.-W."/>
            <person name="Zhao X."/>
            <person name="Zhong W.-Y."/>
            <person name="Peng D.-H."/>
            <person name="Ahmad S."/>
            <person name="Lan S."/>
            <person name="Zhang J.-S."/>
            <person name="Tsai W.-C."/>
            <person name="Van De Peer Y."/>
            <person name="Liu Z.-J."/>
        </authorList>
    </citation>
    <scope>NUCLEOTIDE SEQUENCE</scope>
    <source>
        <strain evidence="2">SCP</strain>
        <tissue evidence="2">Leaves</tissue>
    </source>
</reference>
<evidence type="ECO:0000313" key="3">
    <source>
        <dbReference type="Proteomes" id="UP001179952"/>
    </source>
</evidence>
<keyword evidence="1" id="KW-0175">Coiled coil</keyword>
<protein>
    <submittedName>
        <fullName evidence="2">Uncharacterized protein</fullName>
    </submittedName>
</protein>
<accession>A0AAV9AD10</accession>
<proteinExistence type="predicted"/>
<name>A0AAV9AD10_ACOGR</name>
<reference evidence="2" key="1">
    <citation type="journal article" date="2023" name="Nat. Commun.">
        <title>Diploid and tetraploid genomes of Acorus and the evolution of monocots.</title>
        <authorList>
            <person name="Ma L."/>
            <person name="Liu K.W."/>
            <person name="Li Z."/>
            <person name="Hsiao Y.Y."/>
            <person name="Qi Y."/>
            <person name="Fu T."/>
            <person name="Tang G.D."/>
            <person name="Zhang D."/>
            <person name="Sun W.H."/>
            <person name="Liu D.K."/>
            <person name="Li Y."/>
            <person name="Chen G.Z."/>
            <person name="Liu X.D."/>
            <person name="Liao X.Y."/>
            <person name="Jiang Y.T."/>
            <person name="Yu X."/>
            <person name="Hao Y."/>
            <person name="Huang J."/>
            <person name="Zhao X.W."/>
            <person name="Ke S."/>
            <person name="Chen Y.Y."/>
            <person name="Wu W.L."/>
            <person name="Hsu J.L."/>
            <person name="Lin Y.F."/>
            <person name="Huang M.D."/>
            <person name="Li C.Y."/>
            <person name="Huang L."/>
            <person name="Wang Z.W."/>
            <person name="Zhao X."/>
            <person name="Zhong W.Y."/>
            <person name="Peng D.H."/>
            <person name="Ahmad S."/>
            <person name="Lan S."/>
            <person name="Zhang J.S."/>
            <person name="Tsai W.C."/>
            <person name="Van de Peer Y."/>
            <person name="Liu Z.J."/>
        </authorList>
    </citation>
    <scope>NUCLEOTIDE SEQUENCE</scope>
    <source>
        <strain evidence="2">SCP</strain>
    </source>
</reference>
<evidence type="ECO:0000256" key="1">
    <source>
        <dbReference type="SAM" id="Coils"/>
    </source>
</evidence>
<sequence length="514" mass="59187">MGLPMDLFGGKEKNYMIFFGRTDCGANNGDPSRKTMDRIAMRDCHWNVLKKTPFYILVDIPKIGFKAELLDIIIRLLASGERAITDSKSVDSRLKIRHYICPLPLLSYLDDLEGTWRYAWAVSIREQLMESVRKAWFYEHVKGDRWKPVGHHVPPRLFKWAMKMKRRDENNINPFNVKVFEVVRSLTPVDGERWLHYGGPKKEVKQKNIPLNYWKGDEKDDDEPAHVAPKKNLTQHVSVGLKKRKLPLVRQYQQMRLIKRCKRLEIEVDALKDENALLDALRAEVGVLWAENACLLAKEAVNKEKKEKEKEESLDDDHDDDYATYDLFGDLEIGDEEEQKIIEEHAQFCSQSCSQALEMSPSSQGMDVSRAEVGVLWAENACLLAKEAVNKEKKEKEKEESLDDDHDDDYATYDLFGDLEIGDEEEQKIIEEHAQFCSQSCSQALEMSPSSQGMDVSRSIVPFSQDPTEGVIKEGPKLASYVELVKRRSRTISHLLRSPYMTCNLARKLAKKMK</sequence>
<organism evidence="2 3">
    <name type="scientific">Acorus gramineus</name>
    <name type="common">Dwarf sweet flag</name>
    <dbReference type="NCBI Taxonomy" id="55184"/>
    <lineage>
        <taxon>Eukaryota</taxon>
        <taxon>Viridiplantae</taxon>
        <taxon>Streptophyta</taxon>
        <taxon>Embryophyta</taxon>
        <taxon>Tracheophyta</taxon>
        <taxon>Spermatophyta</taxon>
        <taxon>Magnoliopsida</taxon>
        <taxon>Liliopsida</taxon>
        <taxon>Acoraceae</taxon>
        <taxon>Acorus</taxon>
    </lineage>
</organism>
<comment type="caution">
    <text evidence="2">The sequence shown here is derived from an EMBL/GenBank/DDBJ whole genome shotgun (WGS) entry which is preliminary data.</text>
</comment>
<dbReference type="AlphaFoldDB" id="A0AAV9AD10"/>
<evidence type="ECO:0000313" key="2">
    <source>
        <dbReference type="EMBL" id="KAK1262023.1"/>
    </source>
</evidence>
<dbReference type="Proteomes" id="UP001179952">
    <property type="component" value="Unassembled WGS sequence"/>
</dbReference>
<feature type="coiled-coil region" evidence="1">
    <location>
        <begin position="254"/>
        <end position="281"/>
    </location>
</feature>